<dbReference type="SUPFAM" id="SSF53756">
    <property type="entry name" value="UDP-Glycosyltransferase/glycogen phosphorylase"/>
    <property type="match status" value="1"/>
</dbReference>
<dbReference type="InterPro" id="IPR050426">
    <property type="entry name" value="Glycosyltransferase_28"/>
</dbReference>
<dbReference type="PANTHER" id="PTHR48050:SF13">
    <property type="entry name" value="STEROL 3-BETA-GLUCOSYLTRANSFERASE UGT80A2"/>
    <property type="match status" value="1"/>
</dbReference>
<dbReference type="Pfam" id="PF06722">
    <property type="entry name" value="EryCIII-like_C"/>
    <property type="match status" value="1"/>
</dbReference>
<dbReference type="Gene3D" id="3.40.50.2000">
    <property type="entry name" value="Glycogen Phosphorylase B"/>
    <property type="match status" value="2"/>
</dbReference>
<proteinExistence type="inferred from homology"/>
<name>A0ABS4W348_9PSEU</name>
<feature type="domain" description="Erythromycin biosynthesis protein CIII-like C-terminal" evidence="3">
    <location>
        <begin position="255"/>
        <end position="358"/>
    </location>
</feature>
<reference evidence="4 5" key="1">
    <citation type="submission" date="2021-03" db="EMBL/GenBank/DDBJ databases">
        <title>Sequencing the genomes of 1000 actinobacteria strains.</title>
        <authorList>
            <person name="Klenk H.-P."/>
        </authorList>
    </citation>
    <scope>NUCLEOTIDE SEQUENCE [LARGE SCALE GENOMIC DNA]</scope>
    <source>
        <strain evidence="4 5">DSM 45256</strain>
    </source>
</reference>
<dbReference type="InterPro" id="IPR006326">
    <property type="entry name" value="UDPGT_MGT-like"/>
</dbReference>
<accession>A0ABS4W348</accession>
<dbReference type="Proteomes" id="UP001519295">
    <property type="component" value="Unassembled WGS sequence"/>
</dbReference>
<keyword evidence="5" id="KW-1185">Reference proteome</keyword>
<comment type="caution">
    <text evidence="4">The sequence shown here is derived from an EMBL/GenBank/DDBJ whole genome shotgun (WGS) entry which is preliminary data.</text>
</comment>
<dbReference type="InterPro" id="IPR010610">
    <property type="entry name" value="EryCIII-like_C"/>
</dbReference>
<evidence type="ECO:0000256" key="2">
    <source>
        <dbReference type="ARBA" id="ARBA00022679"/>
    </source>
</evidence>
<organism evidence="4 5">
    <name type="scientific">Pseudonocardia parietis</name>
    <dbReference type="NCBI Taxonomy" id="570936"/>
    <lineage>
        <taxon>Bacteria</taxon>
        <taxon>Bacillati</taxon>
        <taxon>Actinomycetota</taxon>
        <taxon>Actinomycetes</taxon>
        <taxon>Pseudonocardiales</taxon>
        <taxon>Pseudonocardiaceae</taxon>
        <taxon>Pseudonocardia</taxon>
    </lineage>
</organism>
<evidence type="ECO:0000313" key="5">
    <source>
        <dbReference type="Proteomes" id="UP001519295"/>
    </source>
</evidence>
<dbReference type="CDD" id="cd03784">
    <property type="entry name" value="GT1_Gtf-like"/>
    <property type="match status" value="1"/>
</dbReference>
<keyword evidence="2" id="KW-0808">Transferase</keyword>
<dbReference type="NCBIfam" id="TIGR01426">
    <property type="entry name" value="MGT"/>
    <property type="match status" value="1"/>
</dbReference>
<comment type="similarity">
    <text evidence="1">Belongs to the UDP-glycosyltransferase family.</text>
</comment>
<evidence type="ECO:0000256" key="1">
    <source>
        <dbReference type="ARBA" id="ARBA00009995"/>
    </source>
</evidence>
<dbReference type="EMBL" id="JAGINU010000001">
    <property type="protein sequence ID" value="MBP2370585.1"/>
    <property type="molecule type" value="Genomic_DNA"/>
</dbReference>
<dbReference type="InterPro" id="IPR002213">
    <property type="entry name" value="UDP_glucos_trans"/>
</dbReference>
<gene>
    <name evidence="4" type="ORF">JOF36_006281</name>
</gene>
<evidence type="ECO:0000259" key="3">
    <source>
        <dbReference type="Pfam" id="PF06722"/>
    </source>
</evidence>
<evidence type="ECO:0000313" key="4">
    <source>
        <dbReference type="EMBL" id="MBP2370585.1"/>
    </source>
</evidence>
<sequence>MSHVLMSTSAAHGHIHPNLPVIAELVARGHRVTYPVPERFADAVAATGATALRIHTDLPDPAKGEQWPDGGVEAMRLFSDEARSAYAQISDALQYEHPDIVCYDGSGWAGHALSRVWGTPRVELAPHMIAWDGFEEDMAEALAPLEEPEGLAWRSELDGWLDEVGAGVGNREFLGRPDRSVVLIPEAMQPNLERVDRERYTFVGPVIGDRSHQGLWPKPTTPLLLVSLGSAYTDRPDFWRDVVAAMHGTGWTTVLATGPHVAREDLGEIPDDVLVREWVPQLAVLAHASAFVTHAGMGGCSEGLWHGVPMVAVPQAVDQFGNAARLAELGVGEHLPAGEVTPETLRSAVLRLASSEVVAQRCAEQKAVARAAGGAVQAADVVESLIPRGVGSACAGCVCGAGGCGGR</sequence>
<dbReference type="PANTHER" id="PTHR48050">
    <property type="entry name" value="STEROL 3-BETA-GLUCOSYLTRANSFERASE"/>
    <property type="match status" value="1"/>
</dbReference>
<dbReference type="PROSITE" id="PS00375">
    <property type="entry name" value="UDPGT"/>
    <property type="match status" value="1"/>
</dbReference>
<protein>
    <submittedName>
        <fullName evidence="4">MGT family glycosyltransferase</fullName>
    </submittedName>
</protein>
<dbReference type="InterPro" id="IPR035595">
    <property type="entry name" value="UDP_glycos_trans_CS"/>
</dbReference>
<dbReference type="RefSeq" id="WP_210033975.1">
    <property type="nucleotide sequence ID" value="NZ_JAGINU010000001.1"/>
</dbReference>